<organism evidence="13 14">
    <name type="scientific">Tractidigestivibacter scatoligenes</name>
    <name type="common">Olsenella scatoligenes</name>
    <dbReference type="NCBI Taxonomy" id="1299998"/>
    <lineage>
        <taxon>Bacteria</taxon>
        <taxon>Bacillati</taxon>
        <taxon>Actinomycetota</taxon>
        <taxon>Coriobacteriia</taxon>
        <taxon>Coriobacteriales</taxon>
        <taxon>Atopobiaceae</taxon>
        <taxon>Tractidigestivibacter</taxon>
    </lineage>
</organism>
<sequence length="450" mass="48187">MSRIVIVGANHAGTAAANAILDNHPGNEVVIIDQNSNISFLGCGMALWIGRQISGPDGLFYQTKEGFEAKGATVFMETRVESIDYDAQVVHAVAADGTRVDQPYDKLILATGSLPIIPPIEGVDLQNVQRVKLFQDAQAVVEKLKDPAIRRVTVVGAGYIGVELAEAFQRNGREVTLVDMAPACVSGNFDEEFCDLMAENLRSHGIELAFGEKVLRLEGENGKVARVVTDKGTHQADLVCLCIGFKPNAALFEGAGFDTLRNGALLVDHHQETSRRGVYAVGDCSSCYSNAKDGEPAYIALATNAVRSGIVAGHNACGMAIEGVGVQGSSGICIYDLKMVATGLTEAAARRAGYDACVSDFSQVQKATFVETENPEVKIRVVFDGTTRRVLGAQMASTYDMSAGIHMFSLAIQEGLTIDRLALLDVFFLPHFNQPYNYYTMAAYSAVLGA</sequence>
<dbReference type="NCBIfam" id="NF046103">
    <property type="entry name" value="NOXase_Strep"/>
    <property type="match status" value="1"/>
</dbReference>
<dbReference type="PRINTS" id="PR00368">
    <property type="entry name" value="FADPNR"/>
</dbReference>
<evidence type="ECO:0000259" key="11">
    <source>
        <dbReference type="Pfam" id="PF02852"/>
    </source>
</evidence>
<dbReference type="Proteomes" id="UP000054078">
    <property type="component" value="Unassembled WGS sequence"/>
</dbReference>
<dbReference type="InterPro" id="IPR058076">
    <property type="entry name" value="NOXase"/>
</dbReference>
<dbReference type="EMBL" id="LOJF01000001">
    <property type="protein sequence ID" value="KUH59308.1"/>
    <property type="molecule type" value="Genomic_DNA"/>
</dbReference>
<dbReference type="Gene3D" id="3.30.390.30">
    <property type="match status" value="1"/>
</dbReference>
<evidence type="ECO:0000313" key="14">
    <source>
        <dbReference type="Proteomes" id="UP000054078"/>
    </source>
</evidence>
<evidence type="ECO:0000256" key="6">
    <source>
        <dbReference type="ARBA" id="ARBA00023027"/>
    </source>
</evidence>
<evidence type="ECO:0000256" key="9">
    <source>
        <dbReference type="ARBA" id="ARBA00039201"/>
    </source>
</evidence>
<gene>
    <name evidence="13" type="ORF">AUL39_03010</name>
</gene>
<feature type="domain" description="Pyridine nucleotide-disulphide oxidoreductase dimerisation" evidence="11">
    <location>
        <begin position="332"/>
        <end position="433"/>
    </location>
</feature>
<evidence type="ECO:0000256" key="8">
    <source>
        <dbReference type="ARBA" id="ARBA00039092"/>
    </source>
</evidence>
<evidence type="ECO:0000256" key="2">
    <source>
        <dbReference type="ARBA" id="ARBA00009130"/>
    </source>
</evidence>
<proteinExistence type="inferred from homology"/>
<protein>
    <recommendedName>
        <fullName evidence="9">NADH oxidase</fullName>
        <ecNumber evidence="8">1.6.3.4</ecNumber>
    </recommendedName>
</protein>
<comment type="catalytic activity">
    <reaction evidence="10">
        <text>2 NADH + O2 + 2 H(+) = 2 NAD(+) + 2 H2O</text>
        <dbReference type="Rhea" id="RHEA:37799"/>
        <dbReference type="ChEBI" id="CHEBI:15377"/>
        <dbReference type="ChEBI" id="CHEBI:15378"/>
        <dbReference type="ChEBI" id="CHEBI:15379"/>
        <dbReference type="ChEBI" id="CHEBI:57540"/>
        <dbReference type="ChEBI" id="CHEBI:57945"/>
        <dbReference type="EC" id="1.6.3.4"/>
    </reaction>
</comment>
<accession>A0A117J590</accession>
<keyword evidence="6" id="KW-0520">NAD</keyword>
<comment type="similarity">
    <text evidence="2">Belongs to the class-III pyridine nucleotide-disulfide oxidoreductase family.</text>
</comment>
<evidence type="ECO:0000256" key="3">
    <source>
        <dbReference type="ARBA" id="ARBA00022630"/>
    </source>
</evidence>
<evidence type="ECO:0000256" key="1">
    <source>
        <dbReference type="ARBA" id="ARBA00001974"/>
    </source>
</evidence>
<comment type="cofactor">
    <cofactor evidence="1">
        <name>FAD</name>
        <dbReference type="ChEBI" id="CHEBI:57692"/>
    </cofactor>
</comment>
<dbReference type="SUPFAM" id="SSF55424">
    <property type="entry name" value="FAD/NAD-linked reductases, dimerisation (C-terminal) domain"/>
    <property type="match status" value="1"/>
</dbReference>
<dbReference type="PANTHER" id="PTHR43429:SF1">
    <property type="entry name" value="NAD(P)H SULFUR OXIDOREDUCTASE (COA-DEPENDENT)"/>
    <property type="match status" value="1"/>
</dbReference>
<dbReference type="PANTHER" id="PTHR43429">
    <property type="entry name" value="PYRIDINE NUCLEOTIDE-DISULFIDE OXIDOREDUCTASE DOMAIN-CONTAINING"/>
    <property type="match status" value="1"/>
</dbReference>
<keyword evidence="14" id="KW-1185">Reference proteome</keyword>
<dbReference type="OrthoDB" id="9802028at2"/>
<evidence type="ECO:0000256" key="10">
    <source>
        <dbReference type="ARBA" id="ARBA00047360"/>
    </source>
</evidence>
<evidence type="ECO:0000313" key="13">
    <source>
        <dbReference type="EMBL" id="KUH59308.1"/>
    </source>
</evidence>
<dbReference type="SUPFAM" id="SSF51905">
    <property type="entry name" value="FAD/NAD(P)-binding domain"/>
    <property type="match status" value="1"/>
</dbReference>
<dbReference type="EC" id="1.6.3.4" evidence="8"/>
<feature type="domain" description="FAD/NAD(P)-binding" evidence="12">
    <location>
        <begin position="3"/>
        <end position="309"/>
    </location>
</feature>
<keyword evidence="5" id="KW-0560">Oxidoreductase</keyword>
<name>A0A117J590_TRASO</name>
<keyword evidence="7" id="KW-0676">Redox-active center</keyword>
<dbReference type="RefSeq" id="WP_059053467.1">
    <property type="nucleotide sequence ID" value="NZ_LOJF01000001.1"/>
</dbReference>
<dbReference type="PRINTS" id="PR00411">
    <property type="entry name" value="PNDRDTASEI"/>
</dbReference>
<dbReference type="InterPro" id="IPR016156">
    <property type="entry name" value="FAD/NAD-linked_Rdtase_dimer_sf"/>
</dbReference>
<keyword evidence="3" id="KW-0285">Flavoprotein</keyword>
<dbReference type="Pfam" id="PF07992">
    <property type="entry name" value="Pyr_redox_2"/>
    <property type="match status" value="1"/>
</dbReference>
<dbReference type="Gene3D" id="3.50.50.60">
    <property type="entry name" value="FAD/NAD(P)-binding domain"/>
    <property type="match status" value="2"/>
</dbReference>
<keyword evidence="4" id="KW-0274">FAD</keyword>
<dbReference type="AlphaFoldDB" id="A0A117J590"/>
<dbReference type="InterPro" id="IPR023753">
    <property type="entry name" value="FAD/NAD-binding_dom"/>
</dbReference>
<dbReference type="GO" id="GO:0016491">
    <property type="term" value="F:oxidoreductase activity"/>
    <property type="evidence" value="ECO:0007669"/>
    <property type="project" value="UniProtKB-KW"/>
</dbReference>
<reference evidence="13 14" key="1">
    <citation type="submission" date="2015-12" db="EMBL/GenBank/DDBJ databases">
        <title>Draft Genome Sequence of Olsenella scatoligenes SK9K4T; a Producer of 3-Methylindole- (skatole) and 4-Methylphenol- (p-cresol) Isolated from Pig Feces.</title>
        <authorList>
            <person name="Li X."/>
            <person name="Borg B."/>
            <person name="Canibe N."/>
        </authorList>
    </citation>
    <scope>NUCLEOTIDE SEQUENCE [LARGE SCALE GENOMIC DNA]</scope>
    <source>
        <strain evidence="13 14">SK9K4</strain>
    </source>
</reference>
<comment type="caution">
    <text evidence="13">The sequence shown here is derived from an EMBL/GenBank/DDBJ whole genome shotgun (WGS) entry which is preliminary data.</text>
</comment>
<evidence type="ECO:0000256" key="7">
    <source>
        <dbReference type="ARBA" id="ARBA00023284"/>
    </source>
</evidence>
<dbReference type="STRING" id="1299998.AUL39_03010"/>
<dbReference type="Pfam" id="PF02852">
    <property type="entry name" value="Pyr_redox_dim"/>
    <property type="match status" value="1"/>
</dbReference>
<evidence type="ECO:0000259" key="12">
    <source>
        <dbReference type="Pfam" id="PF07992"/>
    </source>
</evidence>
<evidence type="ECO:0000256" key="5">
    <source>
        <dbReference type="ARBA" id="ARBA00023002"/>
    </source>
</evidence>
<dbReference type="InterPro" id="IPR004099">
    <property type="entry name" value="Pyr_nucl-diS_OxRdtase_dimer"/>
</dbReference>
<evidence type="ECO:0000256" key="4">
    <source>
        <dbReference type="ARBA" id="ARBA00022827"/>
    </source>
</evidence>
<dbReference type="InterPro" id="IPR036188">
    <property type="entry name" value="FAD/NAD-bd_sf"/>
</dbReference>
<dbReference type="InterPro" id="IPR050260">
    <property type="entry name" value="FAD-bd_OxRdtase"/>
</dbReference>